<evidence type="ECO:0000313" key="5">
    <source>
        <dbReference type="Proteomes" id="UP000075260"/>
    </source>
</evidence>
<dbReference type="GO" id="GO:0004252">
    <property type="term" value="F:serine-type endopeptidase activity"/>
    <property type="evidence" value="ECO:0007669"/>
    <property type="project" value="UniProtKB-UniRule"/>
</dbReference>
<dbReference type="Proteomes" id="UP000075260">
    <property type="component" value="Unassembled WGS sequence"/>
</dbReference>
<dbReference type="InterPro" id="IPR046843">
    <property type="entry name" value="LonB_AAA-LID"/>
</dbReference>
<dbReference type="Pfam" id="PF20436">
    <property type="entry name" value="LonB_AAA-LID"/>
    <property type="match status" value="1"/>
</dbReference>
<dbReference type="InterPro" id="IPR014721">
    <property type="entry name" value="Ribsml_uS5_D2-typ_fold_subgr"/>
</dbReference>
<feature type="active site" evidence="2">
    <location>
        <position position="632"/>
    </location>
</feature>
<dbReference type="InterPro" id="IPR027065">
    <property type="entry name" value="Lon_Prtase"/>
</dbReference>
<feature type="active site" evidence="2">
    <location>
        <position position="675"/>
    </location>
</feature>
<dbReference type="Pfam" id="PF13654">
    <property type="entry name" value="AAA_32"/>
    <property type="match status" value="1"/>
</dbReference>
<name>A0A150QCG6_SORCE</name>
<gene>
    <name evidence="4" type="ORF">BE15_25595</name>
</gene>
<dbReference type="EMBL" id="JEMA01000815">
    <property type="protein sequence ID" value="KYF65674.1"/>
    <property type="molecule type" value="Genomic_DNA"/>
</dbReference>
<dbReference type="EC" id="3.4.21.53" evidence="2"/>
<comment type="caution">
    <text evidence="4">The sequence shown here is derived from an EMBL/GenBank/DDBJ whole genome shotgun (WGS) entry which is preliminary data.</text>
</comment>
<dbReference type="InterPro" id="IPR020568">
    <property type="entry name" value="Ribosomal_Su5_D2-typ_SF"/>
</dbReference>
<proteinExistence type="inferred from homology"/>
<comment type="catalytic activity">
    <reaction evidence="2">
        <text>Hydrolysis of proteins in presence of ATP.</text>
        <dbReference type="EC" id="3.4.21.53"/>
    </reaction>
</comment>
<dbReference type="Pfam" id="PF05362">
    <property type="entry name" value="Lon_C"/>
    <property type="match status" value="1"/>
</dbReference>
<accession>A0A150QCG6</accession>
<sequence>MVARKLPASECRKIVEPESFRFSTTEEVAPLSAGIGSQERALAALAFGLDIRQPRFHVVVVGAPGTGRTFCARAVAKRIAASRPTPDDILLLPNPHRPSEPTVLSLPPGEGRPFVEAMEELHEKLVDALRGATEGERFKQARGKIQRRVNAEERRLEEQLKAAARELGLDLVRGEDEVQITSLEDSSSAPAGEALLAVAGFIEEFEMRLATVQDEADVELRSVVKQLLSDGVKGCFQPVLARFEGRDDISAFLADVETVVSKEFRLLVDEARGEEGGATLPRGVVVPTLLTEHTPDSGAPVVEVPYPTLSALFGRTHAPPDSGFPPEPGFAVAGALHEAAGGFLILPAGALLKNEALYEQLKACLLAGKFIVPEHNPSYFRGTAEELLFPPIPIDVKVVLVTNPQLYQDLHDADPEFSQLFKVQARFETTISLEQAFVTYPTFLAGFAHDRGLPPITADGVTALLFHGGRLAESQTKVSAQIGLIAEVATEAGYRAQRRGRKVVDGPEVNEALESARRRGSHFRDHVHEMLSDGTIRIDVTGRHVGQVNAISVLSDGPQTFGRPCRVTAVVYPGLEGPVNIAREVEMSGPLHSKGVLVLTGFLAARFAQRRPLSFGASLVFEQTYEPIEGDSASSSELYALLSALSGVPIRQELAATGSIDQQGSIQPVGGINEKIEAFFDLCAAKGLTGEQGVLIPSANRDALMLRGDVVTSIEAGRFHVFEVSSVEEGIEIITGVPAGVAGADGRYPEGTVFHAADQRLERFYQAIADTMRGGPGVDPRSMLRGR</sequence>
<keyword evidence="1 2" id="KW-0645">Protease</keyword>
<dbReference type="GO" id="GO:0030163">
    <property type="term" value="P:protein catabolic process"/>
    <property type="evidence" value="ECO:0007669"/>
    <property type="project" value="InterPro"/>
</dbReference>
<dbReference type="InterPro" id="IPR027417">
    <property type="entry name" value="P-loop_NTPase"/>
</dbReference>
<keyword evidence="2" id="KW-0378">Hydrolase</keyword>
<dbReference type="InterPro" id="IPR008269">
    <property type="entry name" value="Lon_proteolytic"/>
</dbReference>
<feature type="domain" description="Lon proteolytic" evidence="3">
    <location>
        <begin position="542"/>
        <end position="737"/>
    </location>
</feature>
<dbReference type="SUPFAM" id="SSF54211">
    <property type="entry name" value="Ribosomal protein S5 domain 2-like"/>
    <property type="match status" value="1"/>
</dbReference>
<dbReference type="Gene3D" id="3.40.50.300">
    <property type="entry name" value="P-loop containing nucleotide triphosphate hydrolases"/>
    <property type="match status" value="2"/>
</dbReference>
<reference evidence="4 5" key="1">
    <citation type="submission" date="2014-02" db="EMBL/GenBank/DDBJ databases">
        <title>The small core and large imbalanced accessory genome model reveals a collaborative survival strategy of Sorangium cellulosum strains in nature.</title>
        <authorList>
            <person name="Han K."/>
            <person name="Peng R."/>
            <person name="Blom J."/>
            <person name="Li Y.-Z."/>
        </authorList>
    </citation>
    <scope>NUCLEOTIDE SEQUENCE [LARGE SCALE GENOMIC DNA]</scope>
    <source>
        <strain evidence="4 5">So0008-312</strain>
    </source>
</reference>
<evidence type="ECO:0000259" key="3">
    <source>
        <dbReference type="PROSITE" id="PS51786"/>
    </source>
</evidence>
<dbReference type="GO" id="GO:0006508">
    <property type="term" value="P:proteolysis"/>
    <property type="evidence" value="ECO:0007669"/>
    <property type="project" value="UniProtKB-KW"/>
</dbReference>
<dbReference type="PANTHER" id="PTHR10046">
    <property type="entry name" value="ATP DEPENDENT LON PROTEASE FAMILY MEMBER"/>
    <property type="match status" value="1"/>
</dbReference>
<dbReference type="InterPro" id="IPR041699">
    <property type="entry name" value="AAA_32"/>
</dbReference>
<dbReference type="PRINTS" id="PR00830">
    <property type="entry name" value="ENDOLAPTASE"/>
</dbReference>
<dbReference type="GO" id="GO:0004176">
    <property type="term" value="F:ATP-dependent peptidase activity"/>
    <property type="evidence" value="ECO:0007669"/>
    <property type="project" value="UniProtKB-UniRule"/>
</dbReference>
<dbReference type="PROSITE" id="PS51786">
    <property type="entry name" value="LON_PROTEOLYTIC"/>
    <property type="match status" value="1"/>
</dbReference>
<dbReference type="RefSeq" id="WP_061610969.1">
    <property type="nucleotide sequence ID" value="NZ_JEMA01000815.1"/>
</dbReference>
<dbReference type="AlphaFoldDB" id="A0A150QCG6"/>
<dbReference type="Gene3D" id="3.30.230.10">
    <property type="match status" value="1"/>
</dbReference>
<dbReference type="Gene3D" id="1.10.8.60">
    <property type="match status" value="1"/>
</dbReference>
<dbReference type="SUPFAM" id="SSF52540">
    <property type="entry name" value="P-loop containing nucleoside triphosphate hydrolases"/>
    <property type="match status" value="1"/>
</dbReference>
<comment type="similarity">
    <text evidence="2">Belongs to the peptidase S16 family.</text>
</comment>
<evidence type="ECO:0000313" key="4">
    <source>
        <dbReference type="EMBL" id="KYF65674.1"/>
    </source>
</evidence>
<keyword evidence="2" id="KW-0720">Serine protease</keyword>
<dbReference type="OrthoDB" id="9758568at2"/>
<dbReference type="Pfam" id="PF20437">
    <property type="entry name" value="LonC_helical"/>
    <property type="match status" value="1"/>
</dbReference>
<evidence type="ECO:0000256" key="1">
    <source>
        <dbReference type="ARBA" id="ARBA00022670"/>
    </source>
</evidence>
<evidence type="ECO:0000256" key="2">
    <source>
        <dbReference type="PROSITE-ProRule" id="PRU01122"/>
    </source>
</evidence>
<dbReference type="GO" id="GO:0005524">
    <property type="term" value="F:ATP binding"/>
    <property type="evidence" value="ECO:0007669"/>
    <property type="project" value="InterPro"/>
</dbReference>
<dbReference type="InterPro" id="IPR046844">
    <property type="entry name" value="Lon-like_helical"/>
</dbReference>
<organism evidence="4 5">
    <name type="scientific">Sorangium cellulosum</name>
    <name type="common">Polyangium cellulosum</name>
    <dbReference type="NCBI Taxonomy" id="56"/>
    <lineage>
        <taxon>Bacteria</taxon>
        <taxon>Pseudomonadati</taxon>
        <taxon>Myxococcota</taxon>
        <taxon>Polyangia</taxon>
        <taxon>Polyangiales</taxon>
        <taxon>Polyangiaceae</taxon>
        <taxon>Sorangium</taxon>
    </lineage>
</organism>
<protein>
    <recommendedName>
        <fullName evidence="2">endopeptidase La</fullName>
        <ecNumber evidence="2">3.4.21.53</ecNumber>
    </recommendedName>
</protein>